<reference evidence="1 2" key="1">
    <citation type="journal article" date="2019" name="Nat. Ecol. Evol.">
        <title>Megaphylogeny resolves global patterns of mushroom evolution.</title>
        <authorList>
            <person name="Varga T."/>
            <person name="Krizsan K."/>
            <person name="Foldi C."/>
            <person name="Dima B."/>
            <person name="Sanchez-Garcia M."/>
            <person name="Sanchez-Ramirez S."/>
            <person name="Szollosi G.J."/>
            <person name="Szarkandi J.G."/>
            <person name="Papp V."/>
            <person name="Albert L."/>
            <person name="Andreopoulos W."/>
            <person name="Angelini C."/>
            <person name="Antonin V."/>
            <person name="Barry K.W."/>
            <person name="Bougher N.L."/>
            <person name="Buchanan P."/>
            <person name="Buyck B."/>
            <person name="Bense V."/>
            <person name="Catcheside P."/>
            <person name="Chovatia M."/>
            <person name="Cooper J."/>
            <person name="Damon W."/>
            <person name="Desjardin D."/>
            <person name="Finy P."/>
            <person name="Geml J."/>
            <person name="Haridas S."/>
            <person name="Hughes K."/>
            <person name="Justo A."/>
            <person name="Karasinski D."/>
            <person name="Kautmanova I."/>
            <person name="Kiss B."/>
            <person name="Kocsube S."/>
            <person name="Kotiranta H."/>
            <person name="LaButti K.M."/>
            <person name="Lechner B.E."/>
            <person name="Liimatainen K."/>
            <person name="Lipzen A."/>
            <person name="Lukacs Z."/>
            <person name="Mihaltcheva S."/>
            <person name="Morgado L.N."/>
            <person name="Niskanen T."/>
            <person name="Noordeloos M.E."/>
            <person name="Ohm R.A."/>
            <person name="Ortiz-Santana B."/>
            <person name="Ovrebo C."/>
            <person name="Racz N."/>
            <person name="Riley R."/>
            <person name="Savchenko A."/>
            <person name="Shiryaev A."/>
            <person name="Soop K."/>
            <person name="Spirin V."/>
            <person name="Szebenyi C."/>
            <person name="Tomsovsky M."/>
            <person name="Tulloss R.E."/>
            <person name="Uehling J."/>
            <person name="Grigoriev I.V."/>
            <person name="Vagvolgyi C."/>
            <person name="Papp T."/>
            <person name="Martin F.M."/>
            <person name="Miettinen O."/>
            <person name="Hibbett D.S."/>
            <person name="Nagy L.G."/>
        </authorList>
    </citation>
    <scope>NUCLEOTIDE SEQUENCE [LARGE SCALE GENOMIC DNA]</scope>
    <source>
        <strain evidence="1 2">NL-1719</strain>
    </source>
</reference>
<dbReference type="Proteomes" id="UP000308600">
    <property type="component" value="Unassembled WGS sequence"/>
</dbReference>
<dbReference type="EMBL" id="ML208505">
    <property type="protein sequence ID" value="TFK63775.1"/>
    <property type="molecule type" value="Genomic_DNA"/>
</dbReference>
<organism evidence="1 2">
    <name type="scientific">Pluteus cervinus</name>
    <dbReference type="NCBI Taxonomy" id="181527"/>
    <lineage>
        <taxon>Eukaryota</taxon>
        <taxon>Fungi</taxon>
        <taxon>Dikarya</taxon>
        <taxon>Basidiomycota</taxon>
        <taxon>Agaricomycotina</taxon>
        <taxon>Agaricomycetes</taxon>
        <taxon>Agaricomycetidae</taxon>
        <taxon>Agaricales</taxon>
        <taxon>Pluteineae</taxon>
        <taxon>Pluteaceae</taxon>
        <taxon>Pluteus</taxon>
    </lineage>
</organism>
<gene>
    <name evidence="1" type="ORF">BDN72DRAFT_775491</name>
</gene>
<sequence length="122" mass="14016">MRYTSPTKKAKIVAHKSQGLSDRHAANLVGVAASTVNTVFHRYGEKEDYDSTKQRTGRPRVFSTSDVRRAVRLLASGKTRNVSHLQRTFFPQFHPQTIRRWISRAGLKAYKRRQKPLLTAEH</sequence>
<protein>
    <submittedName>
        <fullName evidence="1">Uncharacterized protein</fullName>
    </submittedName>
</protein>
<keyword evidence="2" id="KW-1185">Reference proteome</keyword>
<proteinExistence type="predicted"/>
<feature type="non-terminal residue" evidence="1">
    <location>
        <position position="122"/>
    </location>
</feature>
<evidence type="ECO:0000313" key="1">
    <source>
        <dbReference type="EMBL" id="TFK63775.1"/>
    </source>
</evidence>
<evidence type="ECO:0000313" key="2">
    <source>
        <dbReference type="Proteomes" id="UP000308600"/>
    </source>
</evidence>
<name>A0ACD3ADF6_9AGAR</name>
<accession>A0ACD3ADF6</accession>